<dbReference type="AlphaFoldDB" id="A0A225WS33"/>
<keyword evidence="3" id="KW-1185">Reference proteome</keyword>
<sequence>MEFCEVLSLVHTASSVSRMEPQETGVKEEVVDVTSNEFAMFSLYQLMNGWKIYMTELSRFTNSRQHAITSTMERMEALIKQCSCEIGRLQDKMADCELEKENAAEEFVETLQLCRLQVEKEQGVDFLQIYNDTFNKTADVQSKFQAMVETRSWLVHRTRNMELHREVYRALHVVACTAASIPHQREDQQLTTEEQVSNRGSKMLMELDSFGAGLEAVMERSARDHQYSPGSNHTAAEREYLRFARDLEEFWLVYRNWLPHVVMDTATRIFFSLSASVNEGCPIRNAVSRVYTNLREEYPTQ</sequence>
<evidence type="ECO:0000256" key="1">
    <source>
        <dbReference type="SAM" id="Coils"/>
    </source>
</evidence>
<accession>A0A225WS33</accession>
<organism evidence="2 3">
    <name type="scientific">Phytophthora megakarya</name>
    <dbReference type="NCBI Taxonomy" id="4795"/>
    <lineage>
        <taxon>Eukaryota</taxon>
        <taxon>Sar</taxon>
        <taxon>Stramenopiles</taxon>
        <taxon>Oomycota</taxon>
        <taxon>Peronosporomycetes</taxon>
        <taxon>Peronosporales</taxon>
        <taxon>Peronosporaceae</taxon>
        <taxon>Phytophthora</taxon>
    </lineage>
</organism>
<dbReference type="STRING" id="4795.A0A225WS33"/>
<dbReference type="Proteomes" id="UP000198211">
    <property type="component" value="Unassembled WGS sequence"/>
</dbReference>
<feature type="coiled-coil region" evidence="1">
    <location>
        <begin position="72"/>
        <end position="106"/>
    </location>
</feature>
<evidence type="ECO:0000313" key="2">
    <source>
        <dbReference type="EMBL" id="OWZ20486.1"/>
    </source>
</evidence>
<dbReference type="OrthoDB" id="128915at2759"/>
<keyword evidence="1" id="KW-0175">Coiled coil</keyword>
<keyword evidence="2" id="KW-0689">Ribosomal protein</keyword>
<proteinExistence type="predicted"/>
<protein>
    <submittedName>
        <fullName evidence="2">40S ribosomal protein S6</fullName>
    </submittedName>
</protein>
<evidence type="ECO:0000313" key="3">
    <source>
        <dbReference type="Proteomes" id="UP000198211"/>
    </source>
</evidence>
<gene>
    <name evidence="2" type="ORF">PHMEG_0005081</name>
</gene>
<name>A0A225WS33_9STRA</name>
<dbReference type="GO" id="GO:0005840">
    <property type="term" value="C:ribosome"/>
    <property type="evidence" value="ECO:0007669"/>
    <property type="project" value="UniProtKB-KW"/>
</dbReference>
<dbReference type="EMBL" id="NBNE01000318">
    <property type="protein sequence ID" value="OWZ20486.1"/>
    <property type="molecule type" value="Genomic_DNA"/>
</dbReference>
<reference evidence="3" key="1">
    <citation type="submission" date="2017-03" db="EMBL/GenBank/DDBJ databases">
        <title>Phytopthora megakarya and P. palmivora, two closely related causual agents of cacao black pod achieved similar genome size and gene model numbers by different mechanisms.</title>
        <authorList>
            <person name="Ali S."/>
            <person name="Shao J."/>
            <person name="Larry D.J."/>
            <person name="Kronmiller B."/>
            <person name="Shen D."/>
            <person name="Strem M.D."/>
            <person name="Melnick R.L."/>
            <person name="Guiltinan M.J."/>
            <person name="Tyler B.M."/>
            <person name="Meinhardt L.W."/>
            <person name="Bailey B.A."/>
        </authorList>
    </citation>
    <scope>NUCLEOTIDE SEQUENCE [LARGE SCALE GENOMIC DNA]</scope>
    <source>
        <strain evidence="3">zdho120</strain>
    </source>
</reference>
<keyword evidence="2" id="KW-0687">Ribonucleoprotein</keyword>
<comment type="caution">
    <text evidence="2">The sequence shown here is derived from an EMBL/GenBank/DDBJ whole genome shotgun (WGS) entry which is preliminary data.</text>
</comment>